<sequence>MIYNHLDNKQELISNLKKKANRFTPSDFMKIRYLMLQSTENLPLKYRQIYGEDLFRHLYKP</sequence>
<evidence type="ECO:0000313" key="3">
    <source>
        <dbReference type="Proteomes" id="UP000217726"/>
    </source>
</evidence>
<reference evidence="1 4" key="3">
    <citation type="submission" date="2018-02" db="EMBL/GenBank/DDBJ databases">
        <title>Subsurface microbial communities from deep shales in Ohio and West Virginia, USA.</title>
        <authorList>
            <person name="Wrighton K."/>
        </authorList>
    </citation>
    <scope>NUCLEOTIDE SEQUENCE [LARGE SCALE GENOMIC DNA]</scope>
    <source>
        <strain evidence="1 4">DSM 10369</strain>
    </source>
</reference>
<dbReference type="EMBL" id="OBDR01000001">
    <property type="protein sequence ID" value="SNY00041.1"/>
    <property type="molecule type" value="Genomic_DNA"/>
</dbReference>
<name>A0A285EPY4_9EURY</name>
<dbReference type="Proteomes" id="UP000217726">
    <property type="component" value="Unassembled WGS sequence"/>
</dbReference>
<reference evidence="3" key="2">
    <citation type="submission" date="2017-09" db="EMBL/GenBank/DDBJ databases">
        <authorList>
            <person name="Varghese N."/>
            <person name="Submissions S."/>
        </authorList>
    </citation>
    <scope>NUCLEOTIDE SEQUENCE [LARGE SCALE GENOMIC DNA]</scope>
    <source>
        <strain evidence="3">WG-1MB</strain>
    </source>
</reference>
<proteinExistence type="predicted"/>
<keyword evidence="3" id="KW-1185">Reference proteome</keyword>
<dbReference type="InterPro" id="IPR019215">
    <property type="entry name" value="DUF2115"/>
</dbReference>
<evidence type="ECO:0000313" key="1">
    <source>
        <dbReference type="EMBL" id="PQV43360.1"/>
    </source>
</evidence>
<gene>
    <name evidence="1" type="ORF">B0H22_10281</name>
    <name evidence="2" type="ORF">SAMN06295989_101166</name>
</gene>
<accession>A0A285EPY4</accession>
<organism evidence="2 3">
    <name type="scientific">Methanohalophilus euhalobius</name>
    <dbReference type="NCBI Taxonomy" id="51203"/>
    <lineage>
        <taxon>Archaea</taxon>
        <taxon>Methanobacteriati</taxon>
        <taxon>Methanobacteriota</taxon>
        <taxon>Stenosarchaea group</taxon>
        <taxon>Methanomicrobia</taxon>
        <taxon>Methanosarcinales</taxon>
        <taxon>Methanosarcinaceae</taxon>
        <taxon>Methanohalophilus</taxon>
    </lineage>
</organism>
<dbReference type="Pfam" id="PF09888">
    <property type="entry name" value="DUF2115"/>
    <property type="match status" value="1"/>
</dbReference>
<dbReference type="RefSeq" id="WP_096711361.1">
    <property type="nucleotide sequence ID" value="NZ_OBDR01000001.1"/>
</dbReference>
<evidence type="ECO:0000313" key="4">
    <source>
        <dbReference type="Proteomes" id="UP000251060"/>
    </source>
</evidence>
<evidence type="ECO:0000313" key="2">
    <source>
        <dbReference type="EMBL" id="SNY00041.1"/>
    </source>
</evidence>
<reference evidence="2" key="1">
    <citation type="submission" date="2017-09" db="EMBL/GenBank/DDBJ databases">
        <authorList>
            <person name="Ehlers B."/>
            <person name="Leendertz F.H."/>
        </authorList>
    </citation>
    <scope>NUCLEOTIDE SEQUENCE [LARGE SCALE GENOMIC DNA]</scope>
    <source>
        <strain evidence="2">WG-1MB</strain>
    </source>
</reference>
<dbReference type="AlphaFoldDB" id="A0A285EPY4"/>
<dbReference type="OrthoDB" id="81482at2157"/>
<dbReference type="Proteomes" id="UP000251060">
    <property type="component" value="Unassembled WGS sequence"/>
</dbReference>
<dbReference type="EMBL" id="PVBU01000002">
    <property type="protein sequence ID" value="PQV43360.1"/>
    <property type="molecule type" value="Genomic_DNA"/>
</dbReference>
<protein>
    <submittedName>
        <fullName evidence="1">Uncharacterized protein DUF2115</fullName>
    </submittedName>
</protein>